<proteinExistence type="predicted"/>
<protein>
    <submittedName>
        <fullName evidence="1">Uncharacterized protein</fullName>
    </submittedName>
</protein>
<name>A0A0G2ICB8_9EURO</name>
<gene>
    <name evidence="1" type="ORF">EMCG_06434</name>
</gene>
<dbReference type="VEuPathDB" id="FungiDB:EMCG_06434"/>
<organism evidence="1 2">
    <name type="scientific">[Emmonsia] crescens</name>
    <dbReference type="NCBI Taxonomy" id="73230"/>
    <lineage>
        <taxon>Eukaryota</taxon>
        <taxon>Fungi</taxon>
        <taxon>Dikarya</taxon>
        <taxon>Ascomycota</taxon>
        <taxon>Pezizomycotina</taxon>
        <taxon>Eurotiomycetes</taxon>
        <taxon>Eurotiomycetidae</taxon>
        <taxon>Onygenales</taxon>
        <taxon>Ajellomycetaceae</taxon>
        <taxon>Emergomyces</taxon>
    </lineage>
</organism>
<dbReference type="EMBL" id="LCZI01000179">
    <property type="protein sequence ID" value="KKZ67905.1"/>
    <property type="molecule type" value="Genomic_DNA"/>
</dbReference>
<evidence type="ECO:0000313" key="1">
    <source>
        <dbReference type="EMBL" id="KKZ67905.1"/>
    </source>
</evidence>
<evidence type="ECO:0000313" key="2">
    <source>
        <dbReference type="Proteomes" id="UP000034164"/>
    </source>
</evidence>
<dbReference type="AlphaFoldDB" id="A0A0G2ICB8"/>
<dbReference type="Proteomes" id="UP000034164">
    <property type="component" value="Unassembled WGS sequence"/>
</dbReference>
<dbReference type="OrthoDB" id="4540709at2759"/>
<comment type="caution">
    <text evidence="1">The sequence shown here is derived from an EMBL/GenBank/DDBJ whole genome shotgun (WGS) entry which is preliminary data.</text>
</comment>
<sequence>MPTPASDYEYDSPAVWDTARAVITRYRRVDGGMGIARDMDGAKTVDLLVLSWSYQGAPDGGIHGCLHQFSISVIGRRCASCKDHLGRQLGLLRNWRRVERALKTKEKTWIQG</sequence>
<reference evidence="2" key="1">
    <citation type="journal article" date="2015" name="PLoS Genet.">
        <title>The dynamic genome and transcriptome of the human fungal pathogen Blastomyces and close relative Emmonsia.</title>
        <authorList>
            <person name="Munoz J.F."/>
            <person name="Gauthier G.M."/>
            <person name="Desjardins C.A."/>
            <person name="Gallo J.E."/>
            <person name="Holder J."/>
            <person name="Sullivan T.D."/>
            <person name="Marty A.J."/>
            <person name="Carmen J.C."/>
            <person name="Chen Z."/>
            <person name="Ding L."/>
            <person name="Gujja S."/>
            <person name="Magrini V."/>
            <person name="Misas E."/>
            <person name="Mitreva M."/>
            <person name="Priest M."/>
            <person name="Saif S."/>
            <person name="Whiston E.A."/>
            <person name="Young S."/>
            <person name="Zeng Q."/>
            <person name="Goldman W.E."/>
            <person name="Mardis E.R."/>
            <person name="Taylor J.W."/>
            <person name="McEwen J.G."/>
            <person name="Clay O.K."/>
            <person name="Klein B.S."/>
            <person name="Cuomo C.A."/>
        </authorList>
    </citation>
    <scope>NUCLEOTIDE SEQUENCE [LARGE SCALE GENOMIC DNA]</scope>
    <source>
        <strain evidence="2">UAMH 3008</strain>
    </source>
</reference>
<accession>A0A0G2ICB8</accession>